<protein>
    <recommendedName>
        <fullName evidence="1">WYL domain-containing protein</fullName>
    </recommendedName>
</protein>
<dbReference type="Proteomes" id="UP001501757">
    <property type="component" value="Unassembled WGS sequence"/>
</dbReference>
<dbReference type="EMBL" id="BAAAEI010000017">
    <property type="protein sequence ID" value="GAA0363229.1"/>
    <property type="molecule type" value="Genomic_DNA"/>
</dbReference>
<accession>A0ABN0XG93</accession>
<gene>
    <name evidence="2" type="ORF">GCM10009092_29500</name>
</gene>
<keyword evidence="3" id="KW-1185">Reference proteome</keyword>
<proteinExistence type="predicted"/>
<organism evidence="2 3">
    <name type="scientific">Bowmanella denitrificans</name>
    <dbReference type="NCBI Taxonomy" id="366582"/>
    <lineage>
        <taxon>Bacteria</taxon>
        <taxon>Pseudomonadati</taxon>
        <taxon>Pseudomonadota</taxon>
        <taxon>Gammaproteobacteria</taxon>
        <taxon>Alteromonadales</taxon>
        <taxon>Alteromonadaceae</taxon>
        <taxon>Bowmanella</taxon>
    </lineage>
</organism>
<name>A0ABN0XG93_9ALTE</name>
<dbReference type="Pfam" id="PF13280">
    <property type="entry name" value="WYL"/>
    <property type="match status" value="1"/>
</dbReference>
<evidence type="ECO:0000259" key="1">
    <source>
        <dbReference type="Pfam" id="PF13280"/>
    </source>
</evidence>
<evidence type="ECO:0000313" key="2">
    <source>
        <dbReference type="EMBL" id="GAA0363229.1"/>
    </source>
</evidence>
<reference evidence="2 3" key="1">
    <citation type="journal article" date="2019" name="Int. J. Syst. Evol. Microbiol.">
        <title>The Global Catalogue of Microorganisms (GCM) 10K type strain sequencing project: providing services to taxonomists for standard genome sequencing and annotation.</title>
        <authorList>
            <consortium name="The Broad Institute Genomics Platform"/>
            <consortium name="The Broad Institute Genome Sequencing Center for Infectious Disease"/>
            <person name="Wu L."/>
            <person name="Ma J."/>
        </authorList>
    </citation>
    <scope>NUCLEOTIDE SEQUENCE [LARGE SCALE GENOMIC DNA]</scope>
    <source>
        <strain evidence="2 3">JCM 13378</strain>
    </source>
</reference>
<feature type="domain" description="WYL" evidence="1">
    <location>
        <begin position="2"/>
        <end position="41"/>
    </location>
</feature>
<evidence type="ECO:0000313" key="3">
    <source>
        <dbReference type="Proteomes" id="UP001501757"/>
    </source>
</evidence>
<dbReference type="PROSITE" id="PS52050">
    <property type="entry name" value="WYL"/>
    <property type="match status" value="1"/>
</dbReference>
<comment type="caution">
    <text evidence="2">The sequence shown here is derived from an EMBL/GenBank/DDBJ whole genome shotgun (WGS) entry which is preliminary data.</text>
</comment>
<dbReference type="InterPro" id="IPR026881">
    <property type="entry name" value="WYL_dom"/>
</dbReference>
<sequence>MSKRLARPLGLTVFDSAWLLTIWCESAQDFRHLRVDRIHHVLVTEKRFRDERGRRFADCLAQEEQNLRQFCGDDSGKLSVNDQPMESVQ</sequence>